<dbReference type="Pfam" id="PF13561">
    <property type="entry name" value="adh_short_C2"/>
    <property type="match status" value="1"/>
</dbReference>
<dbReference type="STRING" id="536979.SAMN04488055_2160"/>
<dbReference type="NCBIfam" id="NF005559">
    <property type="entry name" value="PRK07231.1"/>
    <property type="match status" value="1"/>
</dbReference>
<evidence type="ECO:0000313" key="4">
    <source>
        <dbReference type="Proteomes" id="UP000185003"/>
    </source>
</evidence>
<dbReference type="RefSeq" id="WP_074239243.1">
    <property type="nucleotide sequence ID" value="NZ_FSRA01000001.1"/>
</dbReference>
<dbReference type="AlphaFoldDB" id="A0A1N6FDE9"/>
<dbReference type="FunFam" id="3.40.50.720:FF:000084">
    <property type="entry name" value="Short-chain dehydrogenase reductase"/>
    <property type="match status" value="1"/>
</dbReference>
<dbReference type="SMART" id="SM00822">
    <property type="entry name" value="PKS_KR"/>
    <property type="match status" value="1"/>
</dbReference>
<dbReference type="CDD" id="cd05233">
    <property type="entry name" value="SDR_c"/>
    <property type="match status" value="1"/>
</dbReference>
<dbReference type="PANTHER" id="PTHR43975">
    <property type="entry name" value="ZGC:101858"/>
    <property type="match status" value="1"/>
</dbReference>
<dbReference type="EMBL" id="FSRA01000001">
    <property type="protein sequence ID" value="SIN93300.1"/>
    <property type="molecule type" value="Genomic_DNA"/>
</dbReference>
<dbReference type="PROSITE" id="PS00061">
    <property type="entry name" value="ADH_SHORT"/>
    <property type="match status" value="1"/>
</dbReference>
<dbReference type="PRINTS" id="PR00081">
    <property type="entry name" value="GDHRDH"/>
</dbReference>
<dbReference type="Proteomes" id="UP000185003">
    <property type="component" value="Unassembled WGS sequence"/>
</dbReference>
<name>A0A1N6FDE9_9BACT</name>
<accession>A0A1N6FDE9</accession>
<proteinExistence type="inferred from homology"/>
<evidence type="ECO:0000313" key="3">
    <source>
        <dbReference type="EMBL" id="SIN93300.1"/>
    </source>
</evidence>
<dbReference type="OrthoDB" id="9803333at2"/>
<evidence type="ECO:0000259" key="2">
    <source>
        <dbReference type="SMART" id="SM00822"/>
    </source>
</evidence>
<sequence>MSTLKNKVAVVTGGNSGIGYATAEEFVAKGAQVIITGRNRAAVDAAATKLGNGTLGIIADQASLADTDALVNTVKEHFGKVDVLFVNAGIGTFSPVADVTEAAFDSIMNINFKGAYFTVQKFLPLLNDGASIILLSSVNAFTAMPNTSVYSASKAALNALGRTLSSELAARNIRVNTVNPGPINTPIFDKLGMDDATRTAFNNQVKERVPLNRAGESSEVAKLVAFLASSDASFITGSEYTIDGGVSSQVLLG</sequence>
<dbReference type="InterPro" id="IPR020904">
    <property type="entry name" value="Sc_DH/Rdtase_CS"/>
</dbReference>
<dbReference type="SUPFAM" id="SSF51735">
    <property type="entry name" value="NAD(P)-binding Rossmann-fold domains"/>
    <property type="match status" value="1"/>
</dbReference>
<dbReference type="InterPro" id="IPR057326">
    <property type="entry name" value="KR_dom"/>
</dbReference>
<keyword evidence="4" id="KW-1185">Reference proteome</keyword>
<reference evidence="3 4" key="1">
    <citation type="submission" date="2016-11" db="EMBL/GenBank/DDBJ databases">
        <authorList>
            <person name="Jaros S."/>
            <person name="Januszkiewicz K."/>
            <person name="Wedrychowicz H."/>
        </authorList>
    </citation>
    <scope>NUCLEOTIDE SEQUENCE [LARGE SCALE GENOMIC DNA]</scope>
    <source>
        <strain evidence="3 4">DSM 24787</strain>
    </source>
</reference>
<dbReference type="PANTHER" id="PTHR43975:SF2">
    <property type="entry name" value="EG:BACR7A4.14 PROTEIN-RELATED"/>
    <property type="match status" value="1"/>
</dbReference>
<dbReference type="InterPro" id="IPR036291">
    <property type="entry name" value="NAD(P)-bd_dom_sf"/>
</dbReference>
<gene>
    <name evidence="3" type="ORF">SAMN04488055_2160</name>
</gene>
<dbReference type="PRINTS" id="PR00080">
    <property type="entry name" value="SDRFAMILY"/>
</dbReference>
<dbReference type="InterPro" id="IPR002347">
    <property type="entry name" value="SDR_fam"/>
</dbReference>
<protein>
    <submittedName>
        <fullName evidence="3">NAD(P)-dependent dehydrogenase, short-chain alcohol dehydrogenase family</fullName>
    </submittedName>
</protein>
<feature type="domain" description="Ketoreductase" evidence="2">
    <location>
        <begin position="7"/>
        <end position="176"/>
    </location>
</feature>
<organism evidence="3 4">
    <name type="scientific">Chitinophaga niabensis</name>
    <dbReference type="NCBI Taxonomy" id="536979"/>
    <lineage>
        <taxon>Bacteria</taxon>
        <taxon>Pseudomonadati</taxon>
        <taxon>Bacteroidota</taxon>
        <taxon>Chitinophagia</taxon>
        <taxon>Chitinophagales</taxon>
        <taxon>Chitinophagaceae</taxon>
        <taxon>Chitinophaga</taxon>
    </lineage>
</organism>
<dbReference type="Gene3D" id="3.40.50.720">
    <property type="entry name" value="NAD(P)-binding Rossmann-like Domain"/>
    <property type="match status" value="1"/>
</dbReference>
<evidence type="ECO:0000256" key="1">
    <source>
        <dbReference type="ARBA" id="ARBA00006484"/>
    </source>
</evidence>
<comment type="similarity">
    <text evidence="1">Belongs to the short-chain dehydrogenases/reductases (SDR) family.</text>
</comment>